<evidence type="ECO:0000259" key="2">
    <source>
        <dbReference type="Pfam" id="PF22422"/>
    </source>
</evidence>
<evidence type="ECO:0000313" key="3">
    <source>
        <dbReference type="EMBL" id="MCK8779982.1"/>
    </source>
</evidence>
<reference evidence="3 4" key="1">
    <citation type="submission" date="2022-04" db="EMBL/GenBank/DDBJ databases">
        <title>Rhizobium coralii sp. nov., isolated from coral Turbinaria peltata.</title>
        <authorList>
            <person name="Sun H."/>
        </authorList>
    </citation>
    <scope>NUCLEOTIDE SEQUENCE [LARGE SCALE GENOMIC DNA]</scope>
    <source>
        <strain evidence="3 4">NTR19</strain>
    </source>
</reference>
<dbReference type="PANTHER" id="PTHR34987">
    <property type="entry name" value="C, PUTATIVE (AFU_ORTHOLOGUE AFUA_3G02880)-RELATED"/>
    <property type="match status" value="1"/>
</dbReference>
<evidence type="ECO:0000313" key="4">
    <source>
        <dbReference type="Proteomes" id="UP001202827"/>
    </source>
</evidence>
<comment type="caution">
    <text evidence="3">The sequence shown here is derived from an EMBL/GenBank/DDBJ whole genome shotgun (WGS) entry which is preliminary data.</text>
</comment>
<feature type="domain" description="Putative glycogen debranching enzyme N-terminal" evidence="1">
    <location>
        <begin position="40"/>
        <end position="234"/>
    </location>
</feature>
<dbReference type="Pfam" id="PF22422">
    <property type="entry name" value="MGH1-like_GH"/>
    <property type="match status" value="1"/>
</dbReference>
<organism evidence="3 4">
    <name type="scientific">Neorhizobium turbinariae</name>
    <dbReference type="NCBI Taxonomy" id="2937795"/>
    <lineage>
        <taxon>Bacteria</taxon>
        <taxon>Pseudomonadati</taxon>
        <taxon>Pseudomonadota</taxon>
        <taxon>Alphaproteobacteria</taxon>
        <taxon>Hyphomicrobiales</taxon>
        <taxon>Rhizobiaceae</taxon>
        <taxon>Rhizobium/Agrobacterium group</taxon>
        <taxon>Neorhizobium</taxon>
    </lineage>
</organism>
<dbReference type="Proteomes" id="UP001202827">
    <property type="component" value="Unassembled WGS sequence"/>
</dbReference>
<dbReference type="PANTHER" id="PTHR34987:SF4">
    <property type="entry name" value="ALPHA-L-RHAMNOSIDASE C-TERMINAL DOMAIN-CONTAINING PROTEIN"/>
    <property type="match status" value="1"/>
</dbReference>
<protein>
    <submittedName>
        <fullName evidence="3">Amylo-alpha-1,6-glucosidase</fullName>
    </submittedName>
</protein>
<dbReference type="InterPro" id="IPR032856">
    <property type="entry name" value="GDE_N_bis"/>
</dbReference>
<proteinExistence type="predicted"/>
<gene>
    <name evidence="3" type="ORF">M0654_08270</name>
</gene>
<dbReference type="InterPro" id="IPR054491">
    <property type="entry name" value="MGH1-like_GH"/>
</dbReference>
<name>A0ABT0IQ22_9HYPH</name>
<dbReference type="SUPFAM" id="SSF48208">
    <property type="entry name" value="Six-hairpin glycosidases"/>
    <property type="match status" value="1"/>
</dbReference>
<evidence type="ECO:0000259" key="1">
    <source>
        <dbReference type="Pfam" id="PF14742"/>
    </source>
</evidence>
<dbReference type="Gene3D" id="1.50.10.10">
    <property type="match status" value="1"/>
</dbReference>
<dbReference type="EMBL" id="JALPRY010000009">
    <property type="protein sequence ID" value="MCK8779982.1"/>
    <property type="molecule type" value="Genomic_DNA"/>
</dbReference>
<keyword evidence="4" id="KW-1185">Reference proteome</keyword>
<dbReference type="InterPro" id="IPR012341">
    <property type="entry name" value="6hp_glycosidase-like_sf"/>
</dbReference>
<dbReference type="RefSeq" id="WP_248682686.1">
    <property type="nucleotide sequence ID" value="NZ_JALPRY010000009.1"/>
</dbReference>
<accession>A0ABT0IQ22</accession>
<feature type="domain" description="Mannosylglycerate hydrolase MGH1-like glycoside hydrolase" evidence="2">
    <location>
        <begin position="316"/>
        <end position="621"/>
    </location>
</feature>
<sequence>MDAADIQPQAPNLPGLQLSSVGQLFIPASASLQERRPRTLKHGDTFAVFDHNGDVISGPGSPEGIFHRDTRYLSHFYMTIGGVRPMLLSSTLRDDNATLTCDLTNPDLYDASGKLVLEHDLLHLRRTRFLWQGRCLERLLVKNFDDQPHEISIDFAISADFADLFEVRGTERRKRGTQGAAVSKQDGLELSYTGLDGCRRSTTLRFEPAPKRITAEQITYRIQLQPGQSRSIFIEIACNSGAEASPTVAFFKGFRDARRALRQASSRAAAVQTSNDIFNEALRRSVSDIYMLMTDTPEGPYPYAGIPWFSTVFGRDAIITALQTLWLDPAIAKGVLRHLAANQAKDVDPAADAEPGKILHEVRYGEMAELGEVPFRRYYGSVDSTPLFVMLAGAYLERTGDLETLRGLWPNIEAALAWLEDYGDRDGDGFVEYGRMTEDGLVNQGWKDSYDSVFHADGTLAKGPIALAEVQAYTYGAFSAAALICRRLGRREQASQYSARAAALQSAFDAAFFDDSLGTFVLALDGDKRACRVRASNAGHALLTGVAYPERAEAVVKTLMEPSSFCGWGIRTVPSTEARYNPMSYHNGSVWPHDNSLIASGLGRYGFRKEASKVFEGLFAASTYIDLRRLPELFCGFRRQRAQGPTFYPVACAPQAWAAAAPLSLLQSSLGLSFDPQNTQVIFERPVLPAFLDEVVIRNLTVGSGAADVALHRAGHQVTVEVLDRRGAVKVVSVT</sequence>
<dbReference type="InterPro" id="IPR008928">
    <property type="entry name" value="6-hairpin_glycosidase_sf"/>
</dbReference>
<dbReference type="Pfam" id="PF14742">
    <property type="entry name" value="GDE_N_bis"/>
    <property type="match status" value="1"/>
</dbReference>